<keyword evidence="3" id="KW-1185">Reference proteome</keyword>
<feature type="domain" description="Cupin type-2" evidence="1">
    <location>
        <begin position="80"/>
        <end position="143"/>
    </location>
</feature>
<dbReference type="InterPro" id="IPR011051">
    <property type="entry name" value="RmlC_Cupin_sf"/>
</dbReference>
<dbReference type="Gene3D" id="2.60.120.10">
    <property type="entry name" value="Jelly Rolls"/>
    <property type="match status" value="1"/>
</dbReference>
<evidence type="ECO:0000313" key="3">
    <source>
        <dbReference type="Proteomes" id="UP000253141"/>
    </source>
</evidence>
<dbReference type="PANTHER" id="PTHR36440:SF1">
    <property type="entry name" value="PUTATIVE (AFU_ORTHOLOGUE AFUA_8G07350)-RELATED"/>
    <property type="match status" value="1"/>
</dbReference>
<comment type="caution">
    <text evidence="2">The sequence shown here is derived from an EMBL/GenBank/DDBJ whole genome shotgun (WGS) entry which is preliminary data.</text>
</comment>
<sequence>MERRTFLSSTIIAGVTINSGNALAHHDAKLTDRPVLKPFHLPAGAILTPGPAGINIRTMVKSGQTNKQISSIEGAIAAKTMGPSPHVHKELDEMMFVQEGTIHVLVGSEVYEVKAGGILFRPHGIVHTFWNASNQPARFMDMFFGQDFENYLEELFFKIMPNAMKKGLAPNSKEVLAQLEELDTRYGIVEFHEQRQAIVEKYGLK</sequence>
<proteinExistence type="predicted"/>
<name>A0A369I888_9BACT</name>
<dbReference type="SUPFAM" id="SSF51182">
    <property type="entry name" value="RmlC-like cupins"/>
    <property type="match status" value="1"/>
</dbReference>
<organism evidence="2 3">
    <name type="scientific">Runella aurantiaca</name>
    <dbReference type="NCBI Taxonomy" id="2282308"/>
    <lineage>
        <taxon>Bacteria</taxon>
        <taxon>Pseudomonadati</taxon>
        <taxon>Bacteroidota</taxon>
        <taxon>Cytophagia</taxon>
        <taxon>Cytophagales</taxon>
        <taxon>Spirosomataceae</taxon>
        <taxon>Runella</taxon>
    </lineage>
</organism>
<dbReference type="Pfam" id="PF07883">
    <property type="entry name" value="Cupin_2"/>
    <property type="match status" value="1"/>
</dbReference>
<evidence type="ECO:0000313" key="2">
    <source>
        <dbReference type="EMBL" id="RDB05969.1"/>
    </source>
</evidence>
<dbReference type="Proteomes" id="UP000253141">
    <property type="component" value="Unassembled WGS sequence"/>
</dbReference>
<dbReference type="InterPro" id="IPR053146">
    <property type="entry name" value="QDO-like"/>
</dbReference>
<accession>A0A369I888</accession>
<protein>
    <submittedName>
        <fullName evidence="2">Cupin domain-containing protein</fullName>
    </submittedName>
</protein>
<reference evidence="2 3" key="1">
    <citation type="submission" date="2018-07" db="EMBL/GenBank/DDBJ databases">
        <title>Genome analysis of Runella aurantiaca.</title>
        <authorList>
            <person name="Yang X."/>
        </authorList>
    </citation>
    <scope>NUCLEOTIDE SEQUENCE [LARGE SCALE GENOMIC DNA]</scope>
    <source>
        <strain evidence="2 3">YX9</strain>
    </source>
</reference>
<dbReference type="OrthoDB" id="1423961at2"/>
<dbReference type="PANTHER" id="PTHR36440">
    <property type="entry name" value="PUTATIVE (AFU_ORTHOLOGUE AFUA_8G07350)-RELATED"/>
    <property type="match status" value="1"/>
</dbReference>
<dbReference type="RefSeq" id="WP_114461164.1">
    <property type="nucleotide sequence ID" value="NZ_QPIW01000007.1"/>
</dbReference>
<dbReference type="AlphaFoldDB" id="A0A369I888"/>
<dbReference type="EMBL" id="QPIW01000007">
    <property type="protein sequence ID" value="RDB05969.1"/>
    <property type="molecule type" value="Genomic_DNA"/>
</dbReference>
<dbReference type="InterPro" id="IPR014710">
    <property type="entry name" value="RmlC-like_jellyroll"/>
</dbReference>
<dbReference type="InterPro" id="IPR013096">
    <property type="entry name" value="Cupin_2"/>
</dbReference>
<evidence type="ECO:0000259" key="1">
    <source>
        <dbReference type="Pfam" id="PF07883"/>
    </source>
</evidence>
<gene>
    <name evidence="2" type="ORF">DVG78_11215</name>
</gene>